<keyword evidence="3" id="KW-1185">Reference proteome</keyword>
<dbReference type="AlphaFoldDB" id="A0A401YW55"/>
<accession>A0A401YW55</accession>
<dbReference type="Proteomes" id="UP000286931">
    <property type="component" value="Unassembled WGS sequence"/>
</dbReference>
<protein>
    <submittedName>
        <fullName evidence="2">Uncharacterized protein</fullName>
    </submittedName>
</protein>
<feature type="region of interest" description="Disordered" evidence="1">
    <location>
        <begin position="1"/>
        <end position="29"/>
    </location>
</feature>
<name>A0A401YW55_9ACTN</name>
<reference evidence="2 3" key="1">
    <citation type="submission" date="2018-12" db="EMBL/GenBank/DDBJ databases">
        <title>Draft genome sequence of Embleya hyalina NBRC 13850T.</title>
        <authorList>
            <person name="Komaki H."/>
            <person name="Hosoyama A."/>
            <person name="Kimura A."/>
            <person name="Ichikawa N."/>
            <person name="Tamura T."/>
        </authorList>
    </citation>
    <scope>NUCLEOTIDE SEQUENCE [LARGE SCALE GENOMIC DNA]</scope>
    <source>
        <strain evidence="2 3">NBRC 13850</strain>
    </source>
</reference>
<gene>
    <name evidence="2" type="ORF">EHYA_06545</name>
</gene>
<evidence type="ECO:0000313" key="3">
    <source>
        <dbReference type="Proteomes" id="UP000286931"/>
    </source>
</evidence>
<evidence type="ECO:0000313" key="2">
    <source>
        <dbReference type="EMBL" id="GCD98834.1"/>
    </source>
</evidence>
<sequence length="287" mass="29454">MGPFAHLGARRRPPALADPGARSRPLGCVPRQGRASGLVVRAPAPVRGSLHTWAPGLTRLPSRTRVPALVRSGACPGRVARPALSPGCPPSGWGASCTWVTGAARLPLRTRVPALVRSGARPGRTARPASLYGRPPPYGALCIPGRPAPAVALADQGACSRPLGCPSRQGRASGLVARVPTFRMGGFVHLGARPRLFGCGPWPVLLCGRPPPCGPPSRVRSCPLVLADSGGGPRLLGCLSRWGCVRSCCVGSRHPYSGGGSCSARVPDLAYPEGGWVNGGGTVHGFG</sequence>
<evidence type="ECO:0000256" key="1">
    <source>
        <dbReference type="SAM" id="MobiDB-lite"/>
    </source>
</evidence>
<proteinExistence type="predicted"/>
<organism evidence="2 3">
    <name type="scientific">Embleya hyalina</name>
    <dbReference type="NCBI Taxonomy" id="516124"/>
    <lineage>
        <taxon>Bacteria</taxon>
        <taxon>Bacillati</taxon>
        <taxon>Actinomycetota</taxon>
        <taxon>Actinomycetes</taxon>
        <taxon>Kitasatosporales</taxon>
        <taxon>Streptomycetaceae</taxon>
        <taxon>Embleya</taxon>
    </lineage>
</organism>
<comment type="caution">
    <text evidence="2">The sequence shown here is derived from an EMBL/GenBank/DDBJ whole genome shotgun (WGS) entry which is preliminary data.</text>
</comment>
<dbReference type="EMBL" id="BIFH01000029">
    <property type="protein sequence ID" value="GCD98834.1"/>
    <property type="molecule type" value="Genomic_DNA"/>
</dbReference>